<reference evidence="2 3" key="1">
    <citation type="submission" date="2018-09" db="EMBL/GenBank/DDBJ databases">
        <authorList>
            <person name="Tagini F."/>
        </authorList>
    </citation>
    <scope>NUCLEOTIDE SEQUENCE [LARGE SCALE GENOMIC DNA]</scope>
    <source>
        <strain evidence="2 3">MK136</strain>
    </source>
</reference>
<sequence length="256" mass="27630">MSGTFDDGRSAVVQQDSHEPLFGAALLCLVAIAAVLATALVALRHWRQTVQPLAPGLAALSDQQLADLLPKPAEFPTTWTVDTSTECDDRFGYFRTQPFHSGNLDYHLPECANINELAPGTAGGAEIAGRNPADPPERVGQHPDVRLQIGREFNQSGFDAMTARVSRCSRFTFADTITHTVRVIEDSRSARAPRLFRISVTTAFAGSTNAARTQYLSVAQLSNLVLVGDATTSNQHVLDVLFESTLRRIGSGAARP</sequence>
<evidence type="ECO:0008006" key="4">
    <source>
        <dbReference type="Google" id="ProtNLM"/>
    </source>
</evidence>
<accession>A0A498Q521</accession>
<gene>
    <name evidence="2" type="ORF">LAUMK136_03952</name>
</gene>
<keyword evidence="1" id="KW-0472">Membrane</keyword>
<protein>
    <recommendedName>
        <fullName evidence="4">PknH-like extracellular domain-containing protein</fullName>
    </recommendedName>
</protein>
<keyword evidence="1" id="KW-1133">Transmembrane helix</keyword>
<evidence type="ECO:0000313" key="2">
    <source>
        <dbReference type="EMBL" id="VBA41278.1"/>
    </source>
</evidence>
<evidence type="ECO:0000256" key="1">
    <source>
        <dbReference type="SAM" id="Phobius"/>
    </source>
</evidence>
<proteinExistence type="predicted"/>
<feature type="transmembrane region" description="Helical" evidence="1">
    <location>
        <begin position="20"/>
        <end position="43"/>
    </location>
</feature>
<evidence type="ECO:0000313" key="3">
    <source>
        <dbReference type="Proteomes" id="UP000273307"/>
    </source>
</evidence>
<dbReference type="OrthoDB" id="4698050at2"/>
<dbReference type="AlphaFoldDB" id="A0A498Q521"/>
<keyword evidence="3" id="KW-1185">Reference proteome</keyword>
<organism evidence="2 3">
    <name type="scientific">Mycobacterium attenuatum</name>
    <dbReference type="NCBI Taxonomy" id="2341086"/>
    <lineage>
        <taxon>Bacteria</taxon>
        <taxon>Bacillati</taxon>
        <taxon>Actinomycetota</taxon>
        <taxon>Actinomycetes</taxon>
        <taxon>Mycobacteriales</taxon>
        <taxon>Mycobacteriaceae</taxon>
        <taxon>Mycobacterium</taxon>
    </lineage>
</organism>
<dbReference type="RefSeq" id="WP_122497521.1">
    <property type="nucleotide sequence ID" value="NZ_UPHP01000107.1"/>
</dbReference>
<dbReference type="Proteomes" id="UP000273307">
    <property type="component" value="Unassembled WGS sequence"/>
</dbReference>
<keyword evidence="1" id="KW-0812">Transmembrane</keyword>
<dbReference type="EMBL" id="UPHP01000107">
    <property type="protein sequence ID" value="VBA41278.1"/>
    <property type="molecule type" value="Genomic_DNA"/>
</dbReference>
<name>A0A498Q521_9MYCO</name>